<dbReference type="Proteomes" id="UP001152049">
    <property type="component" value="Unassembled WGS sequence"/>
</dbReference>
<gene>
    <name evidence="2" type="ORF">NW762_008395</name>
</gene>
<dbReference type="AlphaFoldDB" id="A0A9W8VDM1"/>
<keyword evidence="3" id="KW-1185">Reference proteome</keyword>
<feature type="region of interest" description="Disordered" evidence="1">
    <location>
        <begin position="69"/>
        <end position="123"/>
    </location>
</feature>
<feature type="compositionally biased region" description="Low complexity" evidence="1">
    <location>
        <begin position="72"/>
        <end position="81"/>
    </location>
</feature>
<protein>
    <submittedName>
        <fullName evidence="2">Uncharacterized protein</fullName>
    </submittedName>
</protein>
<evidence type="ECO:0000313" key="3">
    <source>
        <dbReference type="Proteomes" id="UP001152049"/>
    </source>
</evidence>
<name>A0A9W8VDM1_9HYPO</name>
<organism evidence="2 3">
    <name type="scientific">Fusarium torreyae</name>
    <dbReference type="NCBI Taxonomy" id="1237075"/>
    <lineage>
        <taxon>Eukaryota</taxon>
        <taxon>Fungi</taxon>
        <taxon>Dikarya</taxon>
        <taxon>Ascomycota</taxon>
        <taxon>Pezizomycotina</taxon>
        <taxon>Sordariomycetes</taxon>
        <taxon>Hypocreomycetidae</taxon>
        <taxon>Hypocreales</taxon>
        <taxon>Nectriaceae</taxon>
        <taxon>Fusarium</taxon>
    </lineage>
</organism>
<proteinExistence type="predicted"/>
<evidence type="ECO:0000313" key="2">
    <source>
        <dbReference type="EMBL" id="KAJ4258246.1"/>
    </source>
</evidence>
<comment type="caution">
    <text evidence="2">The sequence shown here is derived from an EMBL/GenBank/DDBJ whole genome shotgun (WGS) entry which is preliminary data.</text>
</comment>
<accession>A0A9W8VDM1</accession>
<evidence type="ECO:0000256" key="1">
    <source>
        <dbReference type="SAM" id="MobiDB-lite"/>
    </source>
</evidence>
<sequence>MNNLRSCDTLKLERSLEEDAAQDCTRKAIIEPSTLKRTTSCTAVDKTEKAAEEVKRKTIIKIITRKKPESFTSASTTGGTAREAPKKITLKVNPSKKPRSSDSDATIPLLDTTNQGKIEDGDGMDEQFRKEPAELTAYKLSWFNYHTRKTDRLAGYCPECTADWRTEEWVIGLPDSLQGFVDVPPDREWHRNLYVLAVLATKK</sequence>
<reference evidence="2" key="1">
    <citation type="submission" date="2022-09" db="EMBL/GenBank/DDBJ databases">
        <title>Fusarium specimens isolated from Avocado Roots.</title>
        <authorList>
            <person name="Stajich J."/>
            <person name="Roper C."/>
            <person name="Heimlech-Rivalta G."/>
        </authorList>
    </citation>
    <scope>NUCLEOTIDE SEQUENCE</scope>
    <source>
        <strain evidence="2">CF00136</strain>
    </source>
</reference>
<dbReference type="OrthoDB" id="10420381at2759"/>
<dbReference type="EMBL" id="JAOQAZ010000016">
    <property type="protein sequence ID" value="KAJ4258246.1"/>
    <property type="molecule type" value="Genomic_DNA"/>
</dbReference>